<dbReference type="GeneID" id="54298001"/>
<organism evidence="2 3">
    <name type="scientific">Aplosporella prunicola CBS 121167</name>
    <dbReference type="NCBI Taxonomy" id="1176127"/>
    <lineage>
        <taxon>Eukaryota</taxon>
        <taxon>Fungi</taxon>
        <taxon>Dikarya</taxon>
        <taxon>Ascomycota</taxon>
        <taxon>Pezizomycotina</taxon>
        <taxon>Dothideomycetes</taxon>
        <taxon>Dothideomycetes incertae sedis</taxon>
        <taxon>Botryosphaeriales</taxon>
        <taxon>Aplosporellaceae</taxon>
        <taxon>Aplosporella</taxon>
    </lineage>
</organism>
<feature type="region of interest" description="Disordered" evidence="1">
    <location>
        <begin position="287"/>
        <end position="422"/>
    </location>
</feature>
<proteinExistence type="predicted"/>
<feature type="region of interest" description="Disordered" evidence="1">
    <location>
        <begin position="139"/>
        <end position="232"/>
    </location>
</feature>
<accession>A0A6A6BE40</accession>
<dbReference type="EMBL" id="ML995486">
    <property type="protein sequence ID" value="KAF2141643.1"/>
    <property type="molecule type" value="Genomic_DNA"/>
</dbReference>
<dbReference type="Proteomes" id="UP000799438">
    <property type="component" value="Unassembled WGS sequence"/>
</dbReference>
<gene>
    <name evidence="2" type="ORF">K452DRAFT_287594</name>
</gene>
<evidence type="ECO:0000256" key="1">
    <source>
        <dbReference type="SAM" id="MobiDB-lite"/>
    </source>
</evidence>
<reference evidence="2" key="1">
    <citation type="journal article" date="2020" name="Stud. Mycol.">
        <title>101 Dothideomycetes genomes: a test case for predicting lifestyles and emergence of pathogens.</title>
        <authorList>
            <person name="Haridas S."/>
            <person name="Albert R."/>
            <person name="Binder M."/>
            <person name="Bloem J."/>
            <person name="Labutti K."/>
            <person name="Salamov A."/>
            <person name="Andreopoulos B."/>
            <person name="Baker S."/>
            <person name="Barry K."/>
            <person name="Bills G."/>
            <person name="Bluhm B."/>
            <person name="Cannon C."/>
            <person name="Castanera R."/>
            <person name="Culley D."/>
            <person name="Daum C."/>
            <person name="Ezra D."/>
            <person name="Gonzalez J."/>
            <person name="Henrissat B."/>
            <person name="Kuo A."/>
            <person name="Liang C."/>
            <person name="Lipzen A."/>
            <person name="Lutzoni F."/>
            <person name="Magnuson J."/>
            <person name="Mondo S."/>
            <person name="Nolan M."/>
            <person name="Ohm R."/>
            <person name="Pangilinan J."/>
            <person name="Park H.-J."/>
            <person name="Ramirez L."/>
            <person name="Alfaro M."/>
            <person name="Sun H."/>
            <person name="Tritt A."/>
            <person name="Yoshinaga Y."/>
            <person name="Zwiers L.-H."/>
            <person name="Turgeon B."/>
            <person name="Goodwin S."/>
            <person name="Spatafora J."/>
            <person name="Crous P."/>
            <person name="Grigoriev I."/>
        </authorList>
    </citation>
    <scope>NUCLEOTIDE SEQUENCE</scope>
    <source>
        <strain evidence="2">CBS 121167</strain>
    </source>
</reference>
<evidence type="ECO:0000313" key="2">
    <source>
        <dbReference type="EMBL" id="KAF2141643.1"/>
    </source>
</evidence>
<feature type="compositionally biased region" description="Low complexity" evidence="1">
    <location>
        <begin position="339"/>
        <end position="369"/>
    </location>
</feature>
<dbReference type="OrthoDB" id="5373017at2759"/>
<feature type="compositionally biased region" description="Basic and acidic residues" evidence="1">
    <location>
        <begin position="311"/>
        <end position="338"/>
    </location>
</feature>
<sequence>MSKLFTSLQLTPENFLRLQAAAKQYMLDEAHAERQSCVGSRGKGDTDMVKLRLFNCVRDFLNDGVGERFFGPDVPAVTEAETLEEGAAGRKWVWPRDGNKIISLVTPLMRRMVTNERQRRYAIEARRGGGKRREAAAAAAAAGVASTPQGSSLSHLASSSQMDLDDNNPSVDPALDPSSRTPLLGPAPEITTATIIPPPSASAHHTVSPPPPSHYRRFTPPQHPPPDAPSYPPTRNVIQIVVTRNNTVLLPRIDLAAATPSAGPHHGMPLAELLGVVHDEIRGLGLGGAGATGGGGWGERCNEGASEDSDEKTTSVDEKAQAGSEKANDEKTEAEAKAGTEAGPTEARPRSSSSLSASASSSSHASTSAPNPANAETEDAKPQPQPQSPRAGISEQNPPQPHTSSQPSAPAPKIELRALTPTGLRPVRTELDWSAARRDVGGAAYMEGVLRVVVEVL</sequence>
<dbReference type="RefSeq" id="XP_033397355.1">
    <property type="nucleotide sequence ID" value="XM_033540505.1"/>
</dbReference>
<evidence type="ECO:0000313" key="3">
    <source>
        <dbReference type="Proteomes" id="UP000799438"/>
    </source>
</evidence>
<feature type="compositionally biased region" description="Pro residues" evidence="1">
    <location>
        <begin position="221"/>
        <end position="232"/>
    </location>
</feature>
<feature type="compositionally biased region" description="Polar residues" evidence="1">
    <location>
        <begin position="394"/>
        <end position="408"/>
    </location>
</feature>
<protein>
    <submittedName>
        <fullName evidence="2">Uncharacterized protein</fullName>
    </submittedName>
</protein>
<dbReference type="AlphaFoldDB" id="A0A6A6BE40"/>
<feature type="compositionally biased region" description="Gly residues" evidence="1">
    <location>
        <begin position="287"/>
        <end position="298"/>
    </location>
</feature>
<feature type="compositionally biased region" description="Low complexity" evidence="1">
    <location>
        <begin position="139"/>
        <end position="160"/>
    </location>
</feature>
<keyword evidence="3" id="KW-1185">Reference proteome</keyword>
<name>A0A6A6BE40_9PEZI</name>